<protein>
    <submittedName>
        <fullName evidence="2">Uncharacterized protein</fullName>
    </submittedName>
</protein>
<proteinExistence type="predicted"/>
<dbReference type="Ensembl" id="ENSSDUT00000011533.1">
    <property type="protein sequence ID" value="ENSSDUP00000011320.1"/>
    <property type="gene ID" value="ENSSDUG00000008262.1"/>
</dbReference>
<dbReference type="InterPro" id="IPR028260">
    <property type="entry name" value="FAM177"/>
</dbReference>
<dbReference type="GeneTree" id="ENSGT00940000170226"/>
<dbReference type="OMA" id="YREQKIT"/>
<dbReference type="PANTHER" id="PTHR31206:SF5">
    <property type="entry name" value="PROTEIN FAM177A1"/>
    <property type="match status" value="1"/>
</dbReference>
<reference evidence="2" key="1">
    <citation type="submission" date="2025-08" db="UniProtKB">
        <authorList>
            <consortium name="Ensembl"/>
        </authorList>
    </citation>
    <scope>IDENTIFICATION</scope>
</reference>
<feature type="region of interest" description="Disordered" evidence="1">
    <location>
        <begin position="136"/>
        <end position="183"/>
    </location>
</feature>
<evidence type="ECO:0000313" key="3">
    <source>
        <dbReference type="Proteomes" id="UP000261420"/>
    </source>
</evidence>
<dbReference type="PANTHER" id="PTHR31206">
    <property type="entry name" value="LP10445P"/>
    <property type="match status" value="1"/>
</dbReference>
<feature type="region of interest" description="Disordered" evidence="1">
    <location>
        <begin position="47"/>
        <end position="74"/>
    </location>
</feature>
<organism evidence="2 3">
    <name type="scientific">Seriola dumerili</name>
    <name type="common">Greater amberjack</name>
    <name type="synonym">Caranx dumerili</name>
    <dbReference type="NCBI Taxonomy" id="41447"/>
    <lineage>
        <taxon>Eukaryota</taxon>
        <taxon>Metazoa</taxon>
        <taxon>Chordata</taxon>
        <taxon>Craniata</taxon>
        <taxon>Vertebrata</taxon>
        <taxon>Euteleostomi</taxon>
        <taxon>Actinopterygii</taxon>
        <taxon>Neopterygii</taxon>
        <taxon>Teleostei</taxon>
        <taxon>Neoteleostei</taxon>
        <taxon>Acanthomorphata</taxon>
        <taxon>Carangaria</taxon>
        <taxon>Carangiformes</taxon>
        <taxon>Carangidae</taxon>
        <taxon>Seriola</taxon>
    </lineage>
</organism>
<keyword evidence="3" id="KW-1185">Reference proteome</keyword>
<evidence type="ECO:0000313" key="2">
    <source>
        <dbReference type="Ensembl" id="ENSSDUP00000011320.1"/>
    </source>
</evidence>
<reference evidence="2" key="2">
    <citation type="submission" date="2025-09" db="UniProtKB">
        <authorList>
            <consortium name="Ensembl"/>
        </authorList>
    </citation>
    <scope>IDENTIFICATION</scope>
</reference>
<sequence>MSGNILKKIIIKVYVKTGPICQVIDTQETDFSGPLPSKQKKIIHFSSGETLEEEDSEEEEEPASNRPPFREPTERFPCHLFSKLACDFRGERLAGALGLNAAKYQYAIDQYRHDHKKTSSQTTDGLMEGQAETIQLSPGHNDESHYGATGGARHPADPLDEKHMNRKEGYHNRSYQADEDCLK</sequence>
<evidence type="ECO:0000256" key="1">
    <source>
        <dbReference type="SAM" id="MobiDB-lite"/>
    </source>
</evidence>
<feature type="compositionally biased region" description="Basic and acidic residues" evidence="1">
    <location>
        <begin position="154"/>
        <end position="171"/>
    </location>
</feature>
<feature type="compositionally biased region" description="Acidic residues" evidence="1">
    <location>
        <begin position="50"/>
        <end position="62"/>
    </location>
</feature>
<accession>A0A3B4U039</accession>
<dbReference type="Proteomes" id="UP000261420">
    <property type="component" value="Unplaced"/>
</dbReference>
<dbReference type="Pfam" id="PF14774">
    <property type="entry name" value="FAM177"/>
    <property type="match status" value="1"/>
</dbReference>
<name>A0A3B4U039_SERDU</name>
<dbReference type="AlphaFoldDB" id="A0A3B4U039"/>